<dbReference type="Gene3D" id="3.90.870.10">
    <property type="entry name" value="DHBP synthase"/>
    <property type="match status" value="1"/>
</dbReference>
<feature type="binding site" evidence="14">
    <location>
        <position position="229"/>
    </location>
    <ligand>
        <name>ATP</name>
        <dbReference type="ChEBI" id="CHEBI:30616"/>
    </ligand>
</feature>
<dbReference type="PATRIC" id="fig|1193729.4.peg.628"/>
<feature type="binding site" evidence="14">
    <location>
        <position position="194"/>
    </location>
    <ligand>
        <name>ATP</name>
        <dbReference type="ChEBI" id="CHEBI:30616"/>
    </ligand>
</feature>
<dbReference type="STRING" id="1193729.A1OE_1178"/>
<dbReference type="Gene3D" id="3.40.50.11030">
    <property type="entry name" value="Threonylcarbamoyl-AMP synthase, C-terminal domain"/>
    <property type="match status" value="1"/>
</dbReference>
<evidence type="ECO:0000256" key="1">
    <source>
        <dbReference type="ARBA" id="ARBA00004496"/>
    </source>
</evidence>
<dbReference type="GO" id="GO:0003725">
    <property type="term" value="F:double-stranded RNA binding"/>
    <property type="evidence" value="ECO:0007669"/>
    <property type="project" value="UniProtKB-UniRule"/>
</dbReference>
<keyword evidence="8 13" id="KW-0548">Nucleotidyltransferase</keyword>
<accession>K7ZDA7</accession>
<dbReference type="SUPFAM" id="SSF55821">
    <property type="entry name" value="YrdC/RibB"/>
    <property type="match status" value="1"/>
</dbReference>
<dbReference type="InterPro" id="IPR005145">
    <property type="entry name" value="Sua5_C"/>
</dbReference>
<comment type="subcellular location">
    <subcellularLocation>
        <location evidence="1 13">Cytoplasm</location>
    </subcellularLocation>
</comment>
<feature type="binding site" evidence="14">
    <location>
        <position position="60"/>
    </location>
    <ligand>
        <name>ATP</name>
        <dbReference type="ChEBI" id="CHEBI:30616"/>
    </ligand>
</feature>
<evidence type="ECO:0000313" key="16">
    <source>
        <dbReference type="EMBL" id="AFX99356.1"/>
    </source>
</evidence>
<gene>
    <name evidence="16" type="ORF">A1OE_1178</name>
</gene>
<dbReference type="GO" id="GO:0008033">
    <property type="term" value="P:tRNA processing"/>
    <property type="evidence" value="ECO:0007669"/>
    <property type="project" value="UniProtKB-KW"/>
</dbReference>
<feature type="binding site" evidence="14">
    <location>
        <position position="180"/>
    </location>
    <ligand>
        <name>L-threonine</name>
        <dbReference type="ChEBI" id="CHEBI:57926"/>
    </ligand>
</feature>
<feature type="binding site" evidence="14">
    <location>
        <position position="65"/>
    </location>
    <ligand>
        <name>L-threonine</name>
        <dbReference type="ChEBI" id="CHEBI:57926"/>
    </ligand>
</feature>
<evidence type="ECO:0000256" key="4">
    <source>
        <dbReference type="ARBA" id="ARBA00015492"/>
    </source>
</evidence>
<dbReference type="GO" id="GO:0006450">
    <property type="term" value="P:regulation of translational fidelity"/>
    <property type="evidence" value="ECO:0007669"/>
    <property type="project" value="TreeGrafter"/>
</dbReference>
<evidence type="ECO:0000256" key="11">
    <source>
        <dbReference type="ARBA" id="ARBA00029774"/>
    </source>
</evidence>
<dbReference type="eggNOG" id="COG0009">
    <property type="taxonomic scope" value="Bacteria"/>
</dbReference>
<evidence type="ECO:0000313" key="17">
    <source>
        <dbReference type="Proteomes" id="UP000010077"/>
    </source>
</evidence>
<dbReference type="RefSeq" id="WP_015088854.1">
    <property type="nucleotide sequence ID" value="NC_019566.1"/>
</dbReference>
<feature type="binding site" evidence="14">
    <location>
        <position position="33"/>
    </location>
    <ligand>
        <name>L-threonine</name>
        <dbReference type="ChEBI" id="CHEBI:57926"/>
    </ligand>
</feature>
<dbReference type="EMBL" id="CP003539">
    <property type="protein sequence ID" value="AFX99356.1"/>
    <property type="molecule type" value="Genomic_DNA"/>
</dbReference>
<dbReference type="InterPro" id="IPR017945">
    <property type="entry name" value="DHBP_synth_RibB-like_a/b_dom"/>
</dbReference>
<feature type="binding site" evidence="14">
    <location>
        <position position="142"/>
    </location>
    <ligand>
        <name>L-threonine</name>
        <dbReference type="ChEBI" id="CHEBI:57926"/>
    </ligand>
</feature>
<comment type="similarity">
    <text evidence="2 13">Belongs to the SUA5 family.</text>
</comment>
<dbReference type="InterPro" id="IPR050156">
    <property type="entry name" value="TC-AMP_synthase_SUA5"/>
</dbReference>
<dbReference type="InterPro" id="IPR038385">
    <property type="entry name" value="Sua5/YwlC_C"/>
</dbReference>
<reference evidence="16 17" key="1">
    <citation type="journal article" date="2012" name="Proc. Natl. Acad. Sci. U.S.A.">
        <title>Genome streamlining and chemical defense in a coral reef symbiosis.</title>
        <authorList>
            <person name="Kwan J.C."/>
            <person name="Donia M.S."/>
            <person name="Han A.W."/>
            <person name="Hirose E."/>
            <person name="Haygood M.G."/>
            <person name="Schmidt E.W."/>
        </authorList>
    </citation>
    <scope>NUCLEOTIDE SEQUENCE [LARGE SCALE GENOMIC DNA]</scope>
    <source>
        <strain evidence="16 17">L2</strain>
    </source>
</reference>
<dbReference type="HOGENOM" id="CLU_031397_0_2_5"/>
<dbReference type="InterPro" id="IPR010923">
    <property type="entry name" value="T(6)A37_SUA5"/>
</dbReference>
<name>K7ZDA7_9PROT</name>
<feature type="binding site" evidence="14">
    <location>
        <position position="140"/>
    </location>
    <ligand>
        <name>L-threonine</name>
        <dbReference type="ChEBI" id="CHEBI:57926"/>
    </ligand>
</feature>
<keyword evidence="6 13" id="KW-0808">Transferase</keyword>
<feature type="binding site" evidence="14">
    <location>
        <position position="120"/>
    </location>
    <ligand>
        <name>L-threonine</name>
        <dbReference type="ChEBI" id="CHEBI:57926"/>
    </ligand>
</feature>
<keyword evidence="10 13" id="KW-0067">ATP-binding</keyword>
<dbReference type="GO" id="GO:0005737">
    <property type="term" value="C:cytoplasm"/>
    <property type="evidence" value="ECO:0007669"/>
    <property type="project" value="UniProtKB-SubCell"/>
</dbReference>
<dbReference type="NCBIfam" id="TIGR00057">
    <property type="entry name" value="L-threonylcarbamoyladenylate synthase"/>
    <property type="match status" value="1"/>
</dbReference>
<dbReference type="GO" id="GO:0005524">
    <property type="term" value="F:ATP binding"/>
    <property type="evidence" value="ECO:0007669"/>
    <property type="project" value="UniProtKB-UniRule"/>
</dbReference>
<sequence length="312" mass="32761">MYTHVYSINDPMARAEAGRVILNGGLVAFATETVYGLGGDATNEMAVAKIFAYKARPLYNPLISHVHDARSAFAIGQATSAALAMADVFWPGPLTLVMKLMDGFPLACLTSANMDTVAIRVPGDPTTRALLSEIGRPIAAPSANRSGRLSPTTADHVIAEGFDGLKIILDGGCCMLGVESTVLDVSSGIPRLLRPGAVTQEQIEEVVGPIKLASDNARLLSPGMLASHYAPIASLRLNATELWDGEVGLDFAGQLGADMDLSSLGDLLEAASNLFAYLRTLDLPGIKTIAVAPIPRRGLGVAINDRLQRAAV</sequence>
<dbReference type="EC" id="2.7.7.87" evidence="3 13"/>
<dbReference type="InterPro" id="IPR006070">
    <property type="entry name" value="Sua5-like_dom"/>
</dbReference>
<keyword evidence="5 13" id="KW-0963">Cytoplasm</keyword>
<evidence type="ECO:0000256" key="12">
    <source>
        <dbReference type="ARBA" id="ARBA00048366"/>
    </source>
</evidence>
<evidence type="ECO:0000256" key="13">
    <source>
        <dbReference type="PIRNR" id="PIRNR004930"/>
    </source>
</evidence>
<dbReference type="PROSITE" id="PS51163">
    <property type="entry name" value="YRDC"/>
    <property type="match status" value="1"/>
</dbReference>
<feature type="binding site" evidence="14">
    <location>
        <position position="150"/>
    </location>
    <ligand>
        <name>ATP</name>
        <dbReference type="ChEBI" id="CHEBI:30616"/>
    </ligand>
</feature>
<dbReference type="PIRSF" id="PIRSF004930">
    <property type="entry name" value="Tln_factor_SUA5"/>
    <property type="match status" value="1"/>
</dbReference>
<proteinExistence type="inferred from homology"/>
<feature type="binding site" evidence="14">
    <location>
        <position position="56"/>
    </location>
    <ligand>
        <name>ATP</name>
        <dbReference type="ChEBI" id="CHEBI:30616"/>
    </ligand>
</feature>
<comment type="catalytic activity">
    <reaction evidence="12 13">
        <text>L-threonine + hydrogencarbonate + ATP = L-threonylcarbamoyladenylate + diphosphate + H2O</text>
        <dbReference type="Rhea" id="RHEA:36407"/>
        <dbReference type="ChEBI" id="CHEBI:15377"/>
        <dbReference type="ChEBI" id="CHEBI:17544"/>
        <dbReference type="ChEBI" id="CHEBI:30616"/>
        <dbReference type="ChEBI" id="CHEBI:33019"/>
        <dbReference type="ChEBI" id="CHEBI:57926"/>
        <dbReference type="ChEBI" id="CHEBI:73682"/>
        <dbReference type="EC" id="2.7.7.87"/>
    </reaction>
</comment>
<evidence type="ECO:0000256" key="5">
    <source>
        <dbReference type="ARBA" id="ARBA00022490"/>
    </source>
</evidence>
<dbReference type="KEGG" id="thal:A1OE_1178"/>
<organism evidence="16 17">
    <name type="scientific">Candidatus Endolissoclinum faulkneri L2</name>
    <dbReference type="NCBI Taxonomy" id="1193729"/>
    <lineage>
        <taxon>Bacteria</taxon>
        <taxon>Pseudomonadati</taxon>
        <taxon>Pseudomonadota</taxon>
        <taxon>Alphaproteobacteria</taxon>
        <taxon>Rhodospirillales</taxon>
        <taxon>Rhodospirillaceae</taxon>
        <taxon>Candidatus Endolissoclinum</taxon>
    </lineage>
</organism>
<keyword evidence="7 13" id="KW-0819">tRNA processing</keyword>
<evidence type="ECO:0000256" key="9">
    <source>
        <dbReference type="ARBA" id="ARBA00022741"/>
    </source>
</evidence>
<evidence type="ECO:0000256" key="10">
    <source>
        <dbReference type="ARBA" id="ARBA00022840"/>
    </source>
</evidence>
<dbReference type="GO" id="GO:0000049">
    <property type="term" value="F:tRNA binding"/>
    <property type="evidence" value="ECO:0007669"/>
    <property type="project" value="TreeGrafter"/>
</dbReference>
<dbReference type="GO" id="GO:0061710">
    <property type="term" value="F:L-threonylcarbamoyladenylate synthase"/>
    <property type="evidence" value="ECO:0007669"/>
    <property type="project" value="UniProtKB-EC"/>
</dbReference>
<dbReference type="Pfam" id="PF03481">
    <property type="entry name" value="Sua5_C"/>
    <property type="match status" value="1"/>
</dbReference>
<protein>
    <recommendedName>
        <fullName evidence="4 13">Threonylcarbamoyl-AMP synthase</fullName>
        <shortName evidence="13">TC-AMP synthase</shortName>
        <ecNumber evidence="3 13">2.7.7.87</ecNumber>
    </recommendedName>
    <alternativeName>
        <fullName evidence="11 13">L-threonylcarbamoyladenylate synthase</fullName>
    </alternativeName>
</protein>
<evidence type="ECO:0000256" key="2">
    <source>
        <dbReference type="ARBA" id="ARBA00007663"/>
    </source>
</evidence>
<evidence type="ECO:0000256" key="6">
    <source>
        <dbReference type="ARBA" id="ARBA00022679"/>
    </source>
</evidence>
<dbReference type="Pfam" id="PF01300">
    <property type="entry name" value="Sua5_yciO_yrdC"/>
    <property type="match status" value="1"/>
</dbReference>
<dbReference type="PANTHER" id="PTHR17490:SF16">
    <property type="entry name" value="THREONYLCARBAMOYL-AMP SYNTHASE"/>
    <property type="match status" value="1"/>
</dbReference>
<evidence type="ECO:0000256" key="14">
    <source>
        <dbReference type="PIRSR" id="PIRSR004930-1"/>
    </source>
</evidence>
<evidence type="ECO:0000256" key="8">
    <source>
        <dbReference type="ARBA" id="ARBA00022695"/>
    </source>
</evidence>
<evidence type="ECO:0000259" key="15">
    <source>
        <dbReference type="PROSITE" id="PS51163"/>
    </source>
</evidence>
<evidence type="ECO:0000256" key="7">
    <source>
        <dbReference type="ARBA" id="ARBA00022694"/>
    </source>
</evidence>
<dbReference type="Proteomes" id="UP000010077">
    <property type="component" value="Chromosome"/>
</dbReference>
<keyword evidence="9 13" id="KW-0547">Nucleotide-binding</keyword>
<dbReference type="AlphaFoldDB" id="K7ZDA7"/>
<comment type="function">
    <text evidence="13">Required for the formation of a threonylcarbamoyl group on adenosine at position 37 (t(6)A37) in tRNAs that read codons beginning with adenine.</text>
</comment>
<dbReference type="OrthoDB" id="9814580at2"/>
<keyword evidence="17" id="KW-1185">Reference proteome</keyword>
<dbReference type="PANTHER" id="PTHR17490">
    <property type="entry name" value="SUA5"/>
    <property type="match status" value="1"/>
</dbReference>
<evidence type="ECO:0000256" key="3">
    <source>
        <dbReference type="ARBA" id="ARBA00012584"/>
    </source>
</evidence>
<feature type="binding site" evidence="14">
    <location>
        <position position="116"/>
    </location>
    <ligand>
        <name>ATP</name>
        <dbReference type="ChEBI" id="CHEBI:30616"/>
    </ligand>
</feature>
<feature type="domain" description="YrdC-like" evidence="15">
    <location>
        <begin position="11"/>
        <end position="198"/>
    </location>
</feature>